<evidence type="ECO:0000313" key="1">
    <source>
        <dbReference type="EMBL" id="KRX50028.1"/>
    </source>
</evidence>
<name>A0A0V0UF27_9BILA</name>
<proteinExistence type="predicted"/>
<dbReference type="AlphaFoldDB" id="A0A0V0UF27"/>
<evidence type="ECO:0000313" key="2">
    <source>
        <dbReference type="Proteomes" id="UP000055048"/>
    </source>
</evidence>
<protein>
    <submittedName>
        <fullName evidence="1">Uncharacterized protein</fullName>
    </submittedName>
</protein>
<organism evidence="1 2">
    <name type="scientific">Trichinella murrelli</name>
    <dbReference type="NCBI Taxonomy" id="144512"/>
    <lineage>
        <taxon>Eukaryota</taxon>
        <taxon>Metazoa</taxon>
        <taxon>Ecdysozoa</taxon>
        <taxon>Nematoda</taxon>
        <taxon>Enoplea</taxon>
        <taxon>Dorylaimia</taxon>
        <taxon>Trichinellida</taxon>
        <taxon>Trichinellidae</taxon>
        <taxon>Trichinella</taxon>
    </lineage>
</organism>
<gene>
    <name evidence="1" type="ORF">T05_13950</name>
</gene>
<accession>A0A0V0UF27</accession>
<comment type="caution">
    <text evidence="1">The sequence shown here is derived from an EMBL/GenBank/DDBJ whole genome shotgun (WGS) entry which is preliminary data.</text>
</comment>
<dbReference type="Proteomes" id="UP000055048">
    <property type="component" value="Unassembled WGS sequence"/>
</dbReference>
<reference evidence="1 2" key="1">
    <citation type="submission" date="2015-01" db="EMBL/GenBank/DDBJ databases">
        <title>Evolution of Trichinella species and genotypes.</title>
        <authorList>
            <person name="Korhonen P.K."/>
            <person name="Edoardo P."/>
            <person name="Giuseppe L.R."/>
            <person name="Gasser R.B."/>
        </authorList>
    </citation>
    <scope>NUCLEOTIDE SEQUENCE [LARGE SCALE GENOMIC DNA]</scope>
    <source>
        <strain evidence="1">ISS417</strain>
    </source>
</reference>
<keyword evidence="2" id="KW-1185">Reference proteome</keyword>
<dbReference type="EMBL" id="JYDJ01000010">
    <property type="protein sequence ID" value="KRX50028.1"/>
    <property type="molecule type" value="Genomic_DNA"/>
</dbReference>
<sequence>MMFTLKKNNKRDNRVMTNCLSKSNINVKIFSNGKDFQIHMGKRTAHCLPYSFFIGKPTA</sequence>